<dbReference type="Gene3D" id="3.80.10.10">
    <property type="entry name" value="Ribonuclease Inhibitor"/>
    <property type="match status" value="2"/>
</dbReference>
<feature type="domain" description="Leucine-rich repeat-containing N-terminal plant-type" evidence="6">
    <location>
        <begin position="12"/>
        <end position="50"/>
    </location>
</feature>
<evidence type="ECO:0000256" key="1">
    <source>
        <dbReference type="ARBA" id="ARBA00004370"/>
    </source>
</evidence>
<dbReference type="EMBL" id="CAUOFW020003907">
    <property type="protein sequence ID" value="CAK9162602.1"/>
    <property type="molecule type" value="Genomic_DNA"/>
</dbReference>
<dbReference type="InterPro" id="IPR013210">
    <property type="entry name" value="LRR_N_plant-typ"/>
</dbReference>
<keyword evidence="8" id="KW-1185">Reference proteome</keyword>
<comment type="caution">
    <text evidence="7">The sequence shown here is derived from an EMBL/GenBank/DDBJ whole genome shotgun (WGS) entry which is preliminary data.</text>
</comment>
<keyword evidence="4" id="KW-0677">Repeat</keyword>
<dbReference type="Pfam" id="PF00560">
    <property type="entry name" value="LRR_1"/>
    <property type="match status" value="2"/>
</dbReference>
<gene>
    <name evidence="7" type="ORF">ILEXP_LOCUS31480</name>
</gene>
<dbReference type="PANTHER" id="PTHR48060">
    <property type="entry name" value="DNA DAMAGE-REPAIR/TOLERATION PROTEIN DRT100"/>
    <property type="match status" value="1"/>
</dbReference>
<evidence type="ECO:0000256" key="4">
    <source>
        <dbReference type="ARBA" id="ARBA00022737"/>
    </source>
</evidence>
<accession>A0ABC8SZY9</accession>
<dbReference type="FunFam" id="3.80.10.10:FF:000400">
    <property type="entry name" value="Nuclear pore complex protein NUP107"/>
    <property type="match status" value="1"/>
</dbReference>
<dbReference type="GO" id="GO:0016020">
    <property type="term" value="C:membrane"/>
    <property type="evidence" value="ECO:0007669"/>
    <property type="project" value="UniProtKB-SubCell"/>
</dbReference>
<name>A0ABC8SZY9_9AQUA</name>
<dbReference type="InterPro" id="IPR053211">
    <property type="entry name" value="DNA_repair-toleration"/>
</dbReference>
<keyword evidence="2" id="KW-0433">Leucine-rich repeat</keyword>
<organism evidence="7 8">
    <name type="scientific">Ilex paraguariensis</name>
    <name type="common">yerba mate</name>
    <dbReference type="NCBI Taxonomy" id="185542"/>
    <lineage>
        <taxon>Eukaryota</taxon>
        <taxon>Viridiplantae</taxon>
        <taxon>Streptophyta</taxon>
        <taxon>Embryophyta</taxon>
        <taxon>Tracheophyta</taxon>
        <taxon>Spermatophyta</taxon>
        <taxon>Magnoliopsida</taxon>
        <taxon>eudicotyledons</taxon>
        <taxon>Gunneridae</taxon>
        <taxon>Pentapetalae</taxon>
        <taxon>asterids</taxon>
        <taxon>campanulids</taxon>
        <taxon>Aquifoliales</taxon>
        <taxon>Aquifoliaceae</taxon>
        <taxon>Ilex</taxon>
    </lineage>
</organism>
<dbReference type="PANTHER" id="PTHR48060:SF21">
    <property type="entry name" value="L DOMAIN-LIKE PROTEIN"/>
    <property type="match status" value="1"/>
</dbReference>
<evidence type="ECO:0000256" key="2">
    <source>
        <dbReference type="ARBA" id="ARBA00022614"/>
    </source>
</evidence>
<dbReference type="AlphaFoldDB" id="A0ABC8SZY9"/>
<dbReference type="InterPro" id="IPR032675">
    <property type="entry name" value="LRR_dom_sf"/>
</dbReference>
<evidence type="ECO:0000259" key="6">
    <source>
        <dbReference type="Pfam" id="PF08263"/>
    </source>
</evidence>
<dbReference type="SUPFAM" id="SSF52058">
    <property type="entry name" value="L domain-like"/>
    <property type="match status" value="1"/>
</dbReference>
<sequence>MICFCASPTNLTDQFALLVFKNFTRDTNNVLTNNWTISTSFCNWIGVTCSPRRQRVTALILPELNLQGTISQSITNLSFLAVLNLGNNFFQGILPSGLGLLPRLRVVDVHNNQLEGSVPLSLFRNQKLQTISLAYNQFSGGLLGQPWNLPQFRILNLTSMLLLYLGCVENSIGGDIPWELGNLFNLKMLGFDFNNLVGEIPQAIFNISSLIYIAFTANRLSGHIPETTGLQLPNLEGIFLADNQLT</sequence>
<comment type="subcellular location">
    <subcellularLocation>
        <location evidence="1">Membrane</location>
    </subcellularLocation>
</comment>
<dbReference type="Pfam" id="PF08263">
    <property type="entry name" value="LRRNT_2"/>
    <property type="match status" value="1"/>
</dbReference>
<reference evidence="7 8" key="1">
    <citation type="submission" date="2024-02" db="EMBL/GenBank/DDBJ databases">
        <authorList>
            <person name="Vignale AGUSTIN F."/>
            <person name="Sosa J E."/>
            <person name="Modenutti C."/>
        </authorList>
    </citation>
    <scope>NUCLEOTIDE SEQUENCE [LARGE SCALE GENOMIC DNA]</scope>
</reference>
<evidence type="ECO:0000256" key="5">
    <source>
        <dbReference type="ARBA" id="ARBA00023136"/>
    </source>
</evidence>
<evidence type="ECO:0000313" key="7">
    <source>
        <dbReference type="EMBL" id="CAK9162602.1"/>
    </source>
</evidence>
<proteinExistence type="predicted"/>
<keyword evidence="5" id="KW-0472">Membrane</keyword>
<dbReference type="Proteomes" id="UP001642360">
    <property type="component" value="Unassembled WGS sequence"/>
</dbReference>
<keyword evidence="3" id="KW-0732">Signal</keyword>
<dbReference type="InterPro" id="IPR001611">
    <property type="entry name" value="Leu-rich_rpt"/>
</dbReference>
<protein>
    <recommendedName>
        <fullName evidence="6">Leucine-rich repeat-containing N-terminal plant-type domain-containing protein</fullName>
    </recommendedName>
</protein>
<evidence type="ECO:0000256" key="3">
    <source>
        <dbReference type="ARBA" id="ARBA00022729"/>
    </source>
</evidence>
<evidence type="ECO:0000313" key="8">
    <source>
        <dbReference type="Proteomes" id="UP001642360"/>
    </source>
</evidence>